<keyword evidence="11 16" id="KW-0812">Transmembrane</keyword>
<evidence type="ECO:0000256" key="13">
    <source>
        <dbReference type="ARBA" id="ARBA00022989"/>
    </source>
</evidence>
<feature type="domain" description="PilZ" evidence="18">
    <location>
        <begin position="704"/>
        <end position="800"/>
    </location>
</feature>
<evidence type="ECO:0000256" key="8">
    <source>
        <dbReference type="ARBA" id="ARBA00022636"/>
    </source>
</evidence>
<evidence type="ECO:0000313" key="20">
    <source>
        <dbReference type="Proteomes" id="UP000027987"/>
    </source>
</evidence>
<feature type="transmembrane region" description="Helical" evidence="16">
    <location>
        <begin position="601"/>
        <end position="619"/>
    </location>
</feature>
<keyword evidence="13 16" id="KW-1133">Transmembrane helix</keyword>
<dbReference type="PANTHER" id="PTHR43867:SF2">
    <property type="entry name" value="CELLULOSE SYNTHASE CATALYTIC SUBUNIT A [UDP-FORMING]"/>
    <property type="match status" value="1"/>
</dbReference>
<organism evidence="19 20">
    <name type="scientific">Dyella japonica A8</name>
    <dbReference type="NCBI Taxonomy" id="1217721"/>
    <lineage>
        <taxon>Bacteria</taxon>
        <taxon>Pseudomonadati</taxon>
        <taxon>Pseudomonadota</taxon>
        <taxon>Gammaproteobacteria</taxon>
        <taxon>Lysobacterales</taxon>
        <taxon>Rhodanobacteraceae</taxon>
        <taxon>Dyella</taxon>
    </lineage>
</organism>
<dbReference type="OrthoDB" id="9806824at2"/>
<feature type="transmembrane region" description="Helical" evidence="16">
    <location>
        <begin position="160"/>
        <end position="178"/>
    </location>
</feature>
<dbReference type="SUPFAM" id="SSF53448">
    <property type="entry name" value="Nucleotide-diphospho-sugar transferases"/>
    <property type="match status" value="1"/>
</dbReference>
<dbReference type="Gene3D" id="2.40.10.220">
    <property type="entry name" value="predicted glycosyltransferase like domains"/>
    <property type="match status" value="1"/>
</dbReference>
<dbReference type="NCBIfam" id="TIGR03030">
    <property type="entry name" value="CelA"/>
    <property type="match status" value="1"/>
</dbReference>
<evidence type="ECO:0000256" key="14">
    <source>
        <dbReference type="ARBA" id="ARBA00023136"/>
    </source>
</evidence>
<dbReference type="GO" id="GO:0035438">
    <property type="term" value="F:cyclic-di-GMP binding"/>
    <property type="evidence" value="ECO:0007669"/>
    <property type="project" value="InterPro"/>
</dbReference>
<keyword evidence="14 16" id="KW-0472">Membrane</keyword>
<feature type="transmembrane region" description="Helical" evidence="16">
    <location>
        <begin position="209"/>
        <end position="227"/>
    </location>
</feature>
<feature type="transmembrane region" description="Helical" evidence="16">
    <location>
        <begin position="571"/>
        <end position="589"/>
    </location>
</feature>
<dbReference type="GO" id="GO:0005886">
    <property type="term" value="C:plasma membrane"/>
    <property type="evidence" value="ECO:0007669"/>
    <property type="project" value="UniProtKB-SubCell"/>
</dbReference>
<evidence type="ECO:0000259" key="18">
    <source>
        <dbReference type="Pfam" id="PF07238"/>
    </source>
</evidence>
<evidence type="ECO:0000256" key="9">
    <source>
        <dbReference type="ARBA" id="ARBA00022676"/>
    </source>
</evidence>
<dbReference type="InterPro" id="IPR001173">
    <property type="entry name" value="Glyco_trans_2-like"/>
</dbReference>
<evidence type="ECO:0000256" key="3">
    <source>
        <dbReference type="ARBA" id="ARBA00006739"/>
    </source>
</evidence>
<evidence type="ECO:0000256" key="5">
    <source>
        <dbReference type="ARBA" id="ARBA00018714"/>
    </source>
</evidence>
<dbReference type="CDD" id="cd06421">
    <property type="entry name" value="CESA_CelA_like"/>
    <property type="match status" value="1"/>
</dbReference>
<dbReference type="NCBIfam" id="NF008558">
    <property type="entry name" value="PRK11498.1"/>
    <property type="match status" value="1"/>
</dbReference>
<evidence type="ECO:0000256" key="10">
    <source>
        <dbReference type="ARBA" id="ARBA00022679"/>
    </source>
</evidence>
<evidence type="ECO:0000256" key="16">
    <source>
        <dbReference type="RuleBase" id="RU365020"/>
    </source>
</evidence>
<dbReference type="SUPFAM" id="SSF141371">
    <property type="entry name" value="PilZ domain-like"/>
    <property type="match status" value="1"/>
</dbReference>
<evidence type="ECO:0000256" key="2">
    <source>
        <dbReference type="ARBA" id="ARBA00005186"/>
    </source>
</evidence>
<evidence type="ECO:0000256" key="4">
    <source>
        <dbReference type="ARBA" id="ARBA00012539"/>
    </source>
</evidence>
<keyword evidence="10 16" id="KW-0808">Transferase</keyword>
<dbReference type="KEGG" id="dja:HY57_11260"/>
<keyword evidence="12 16" id="KW-0135">Cellulose biosynthesis</keyword>
<feature type="transmembrane region" description="Helical" evidence="16">
    <location>
        <begin position="547"/>
        <end position="565"/>
    </location>
</feature>
<evidence type="ECO:0000256" key="11">
    <source>
        <dbReference type="ARBA" id="ARBA00022692"/>
    </source>
</evidence>
<dbReference type="STRING" id="1217721.HY57_11260"/>
<dbReference type="InterPro" id="IPR050321">
    <property type="entry name" value="Glycosyltr_2/OpgH_subfam"/>
</dbReference>
<dbReference type="RefSeq" id="WP_019466931.1">
    <property type="nucleotide sequence ID" value="NZ_ALOY01000180.1"/>
</dbReference>
<dbReference type="HOGENOM" id="CLU_011907_5_0_6"/>
<feature type="transmembrane region" description="Helical" evidence="16">
    <location>
        <begin position="675"/>
        <end position="698"/>
    </location>
</feature>
<evidence type="ECO:0000256" key="12">
    <source>
        <dbReference type="ARBA" id="ARBA00022916"/>
    </source>
</evidence>
<proteinExistence type="inferred from homology"/>
<accession>A0A075K263</accession>
<dbReference type="Pfam" id="PF07238">
    <property type="entry name" value="PilZ"/>
    <property type="match status" value="1"/>
</dbReference>
<comment type="subcellular location">
    <subcellularLocation>
        <location evidence="1">Cell inner membrane</location>
        <topology evidence="1">Multi-pass membrane protein</topology>
    </subcellularLocation>
</comment>
<sequence length="856" mass="96936">MNRLAPASWRSRLRPLLAQQLGVNSDADRGMWLLRLVFRAPPPGQRDWPAHGVKRLSQYLRLALAVGHDEGAATWLKRLFFRPRRRRVHLAANLRSVRHQRGTRRRSMLLGRIGQWLAPVHGVMNRAGQAVSSRLPGVPWARISERVNHWSSGLDRVPHLKQVILLLAFLVAVAFWTTPLPIEAQFRLFILVCAVMIVARRIPGRWPTMLMVSLSILMTGRYMWWRITQTLHFAAPIEAIFGYILFAAEIYTWIVLFFGYIQTAWPLNRQPKPLPEDTDSWPTVDVYIPTYNEPLSVVSPAVLAAKSMDWPRDKLRVYLLDDGSREEFNRFANEVGVGYITREEHRFAKAGNINHALSMTSGEFVAIFDCDHIPTRSFLQTTMGEFIADPKCAMVQTPHHFFSPDPFERNYDTFLRVPNEGSLFYGLIQDGNDFWNATFFCGSCAVIRRAPLMEVGGIAVETVTEDAHTSLKIHRRGYRTAYLRIVQAAGLATESLSGHIGQRIRWARGMSQIFRIDNPWLRKGLTFFQRICYSNAMLHFFYGIPRLIFLSMPCAFLFFGLHVFGADAISVMAYVFPYLFVSGLANSRIQGQYRHSFWAEVYESVLAWYTVLPTTIAFINPSKGKFNVTAKGGLIEQEYLDWATSKPYVWLLAINLAGLVAGLVRIFTVQRDEPVTVLMNMVWSLFNVAMLGAAVGVAKEAKQVRVSHHVPLRVPATLVLADGKTIACHTENYSTGGLGIVLPAELALERGEGLGVALSRGDTDYYFPAVVARYSGLHLGLKFEEWSYENETQLIQCTFGRADAWVRWEEELVPDAPLHSFVEVIEMGYQGVLRLFDACLDAAEAVVVRKPRQPGQ</sequence>
<reference evidence="19 20" key="1">
    <citation type="submission" date="2014-07" db="EMBL/GenBank/DDBJ databases">
        <title>Complete Genome Sequence of Dyella japonica Strain A8 Isolated from Malaysian Tropical Soil.</title>
        <authorList>
            <person name="Hui R.K.H."/>
            <person name="Chen J.-W."/>
            <person name="Chan K.-G."/>
            <person name="Leung F.C.C."/>
        </authorList>
    </citation>
    <scope>NUCLEOTIDE SEQUENCE [LARGE SCALE GENOMIC DNA]</scope>
    <source>
        <strain evidence="19 20">A8</strain>
    </source>
</reference>
<keyword evidence="7 16" id="KW-0997">Cell inner membrane</keyword>
<dbReference type="PANTHER" id="PTHR43867">
    <property type="entry name" value="CELLULOSE SYNTHASE CATALYTIC SUBUNIT A [UDP-FORMING]"/>
    <property type="match status" value="1"/>
</dbReference>
<dbReference type="UniPathway" id="UPA00694"/>
<dbReference type="InterPro" id="IPR003919">
    <property type="entry name" value="Cell_synth_A"/>
</dbReference>
<dbReference type="EC" id="2.4.1.12" evidence="4 16"/>
<gene>
    <name evidence="19" type="ORF">HY57_11260</name>
</gene>
<dbReference type="Pfam" id="PF00535">
    <property type="entry name" value="Glycos_transf_2"/>
    <property type="match status" value="1"/>
</dbReference>
<name>A0A075K263_9GAMM</name>
<dbReference type="EMBL" id="CP008884">
    <property type="protein sequence ID" value="AIF47802.1"/>
    <property type="molecule type" value="Genomic_DNA"/>
</dbReference>
<evidence type="ECO:0000256" key="1">
    <source>
        <dbReference type="ARBA" id="ARBA00004429"/>
    </source>
</evidence>
<feature type="transmembrane region" description="Helical" evidence="16">
    <location>
        <begin position="239"/>
        <end position="261"/>
    </location>
</feature>
<dbReference type="AlphaFoldDB" id="A0A075K263"/>
<dbReference type="Gene3D" id="3.90.550.10">
    <property type="entry name" value="Spore Coat Polysaccharide Biosynthesis Protein SpsA, Chain A"/>
    <property type="match status" value="1"/>
</dbReference>
<dbReference type="InterPro" id="IPR009875">
    <property type="entry name" value="PilZ_domain"/>
</dbReference>
<dbReference type="PRINTS" id="PR01439">
    <property type="entry name" value="CELLSNTHASEA"/>
</dbReference>
<protein>
    <recommendedName>
        <fullName evidence="5 16">Cellulose synthase catalytic subunit [UDP-forming]</fullName>
        <ecNumber evidence="4 16">2.4.1.12</ecNumber>
    </recommendedName>
</protein>
<evidence type="ECO:0000259" key="17">
    <source>
        <dbReference type="Pfam" id="PF00535"/>
    </source>
</evidence>
<dbReference type="GO" id="GO:0006011">
    <property type="term" value="P:UDP-alpha-D-glucose metabolic process"/>
    <property type="evidence" value="ECO:0007669"/>
    <property type="project" value="InterPro"/>
</dbReference>
<keyword evidence="8 16" id="KW-0973">c-di-GMP</keyword>
<dbReference type="PATRIC" id="fig|1217721.7.peg.2328"/>
<keyword evidence="6 16" id="KW-1003">Cell membrane</keyword>
<dbReference type="GO" id="GO:0016760">
    <property type="term" value="F:cellulose synthase (UDP-forming) activity"/>
    <property type="evidence" value="ECO:0007669"/>
    <property type="project" value="UniProtKB-EC"/>
</dbReference>
<keyword evidence="20" id="KW-1185">Reference proteome</keyword>
<keyword evidence="9 16" id="KW-0328">Glycosyltransferase</keyword>
<dbReference type="Proteomes" id="UP000027987">
    <property type="component" value="Chromosome"/>
</dbReference>
<comment type="catalytic activity">
    <reaction evidence="15 16">
        <text>[(1-&gt;4)-beta-D-glucosyl](n) + UDP-alpha-D-glucose = [(1-&gt;4)-beta-D-glucosyl](n+1) + UDP + H(+)</text>
        <dbReference type="Rhea" id="RHEA:19929"/>
        <dbReference type="Rhea" id="RHEA-COMP:10033"/>
        <dbReference type="Rhea" id="RHEA-COMP:10034"/>
        <dbReference type="ChEBI" id="CHEBI:15378"/>
        <dbReference type="ChEBI" id="CHEBI:18246"/>
        <dbReference type="ChEBI" id="CHEBI:58223"/>
        <dbReference type="ChEBI" id="CHEBI:58885"/>
        <dbReference type="EC" id="2.4.1.12"/>
    </reaction>
</comment>
<feature type="transmembrane region" description="Helical" evidence="16">
    <location>
        <begin position="648"/>
        <end position="668"/>
    </location>
</feature>
<comment type="cofactor">
    <cofactor evidence="16">
        <name>Mg(2+)</name>
        <dbReference type="ChEBI" id="CHEBI:18420"/>
    </cofactor>
</comment>
<comment type="pathway">
    <text evidence="2 16">Glycan metabolism; bacterial cellulose biosynthesis.</text>
</comment>
<evidence type="ECO:0000256" key="15">
    <source>
        <dbReference type="ARBA" id="ARBA00048682"/>
    </source>
</evidence>
<dbReference type="InterPro" id="IPR029044">
    <property type="entry name" value="Nucleotide-diphossugar_trans"/>
</dbReference>
<comment type="similarity">
    <text evidence="3">Belongs to the glycosyltransferase 2 family.</text>
</comment>
<evidence type="ECO:0000313" key="19">
    <source>
        <dbReference type="EMBL" id="AIF47802.1"/>
    </source>
</evidence>
<evidence type="ECO:0000256" key="6">
    <source>
        <dbReference type="ARBA" id="ARBA00022475"/>
    </source>
</evidence>
<evidence type="ECO:0000256" key="7">
    <source>
        <dbReference type="ARBA" id="ARBA00022519"/>
    </source>
</evidence>
<feature type="domain" description="Glycosyltransferase 2-like" evidence="17">
    <location>
        <begin position="286"/>
        <end position="455"/>
    </location>
</feature>
<dbReference type="GO" id="GO:0030244">
    <property type="term" value="P:cellulose biosynthetic process"/>
    <property type="evidence" value="ECO:0007669"/>
    <property type="project" value="UniProtKB-KW"/>
</dbReference>
<comment type="function">
    <text evidence="16">Catalytic subunit of cellulose synthase. It polymerizes uridine 5'-diphosphate glucose to cellulose.</text>
</comment>